<gene>
    <name evidence="1" type="ORF">SNEC2469_LOCUS15557</name>
</gene>
<comment type="caution">
    <text evidence="1">The sequence shown here is derived from an EMBL/GenBank/DDBJ whole genome shotgun (WGS) entry which is preliminary data.</text>
</comment>
<protein>
    <submittedName>
        <fullName evidence="1">Uncharacterized protein</fullName>
    </submittedName>
</protein>
<keyword evidence="2" id="KW-1185">Reference proteome</keyword>
<dbReference type="Proteomes" id="UP000601435">
    <property type="component" value="Unassembled WGS sequence"/>
</dbReference>
<sequence length="143" mass="15492">MRLGVTVYCTGLSCSRLSVAGAVLLMDGLVSKPSWSFAYGLVFISTGSLTFGHIRSLTEWCGGTKLGAPVAVLDSSTFGPPLFPHSSGRTGAAVTVAREPTAFYLCVVYRFLPLIRFTLAARRFRGVFPALGWPFQLLNWPAW</sequence>
<dbReference type="AlphaFoldDB" id="A0A812TW59"/>
<evidence type="ECO:0000313" key="2">
    <source>
        <dbReference type="Proteomes" id="UP000601435"/>
    </source>
</evidence>
<feature type="non-terminal residue" evidence="1">
    <location>
        <position position="143"/>
    </location>
</feature>
<dbReference type="EMBL" id="CAJNJA010025286">
    <property type="protein sequence ID" value="CAE7540433.1"/>
    <property type="molecule type" value="Genomic_DNA"/>
</dbReference>
<name>A0A812TW59_9DINO</name>
<evidence type="ECO:0000313" key="1">
    <source>
        <dbReference type="EMBL" id="CAE7540433.1"/>
    </source>
</evidence>
<reference evidence="1" key="1">
    <citation type="submission" date="2021-02" db="EMBL/GenBank/DDBJ databases">
        <authorList>
            <person name="Dougan E. K."/>
            <person name="Rhodes N."/>
            <person name="Thang M."/>
            <person name="Chan C."/>
        </authorList>
    </citation>
    <scope>NUCLEOTIDE SEQUENCE</scope>
</reference>
<proteinExistence type="predicted"/>
<organism evidence="1 2">
    <name type="scientific">Symbiodinium necroappetens</name>
    <dbReference type="NCBI Taxonomy" id="1628268"/>
    <lineage>
        <taxon>Eukaryota</taxon>
        <taxon>Sar</taxon>
        <taxon>Alveolata</taxon>
        <taxon>Dinophyceae</taxon>
        <taxon>Suessiales</taxon>
        <taxon>Symbiodiniaceae</taxon>
        <taxon>Symbiodinium</taxon>
    </lineage>
</organism>
<accession>A0A812TW59</accession>